<accession>A0A7S1JNQ3</accession>
<feature type="compositionally biased region" description="Low complexity" evidence="1">
    <location>
        <begin position="83"/>
        <end position="96"/>
    </location>
</feature>
<sequence length="118" mass="13280">MNGWAAPQEGVHIHPLFIHQWTRHVSTDIMRVRRSLNEQRERPGHSFCVCVCVCVCRPLNNQYSRKKTAGHTDTRCTRHTNQSDVSLSLSPSHGSSQQHAHSLARPPLWASLSPPGNP</sequence>
<dbReference type="AlphaFoldDB" id="A0A7S1JNQ3"/>
<reference evidence="2" key="1">
    <citation type="submission" date="2021-01" db="EMBL/GenBank/DDBJ databases">
        <authorList>
            <person name="Corre E."/>
            <person name="Pelletier E."/>
            <person name="Niang G."/>
            <person name="Scheremetjew M."/>
            <person name="Finn R."/>
            <person name="Kale V."/>
            <person name="Holt S."/>
            <person name="Cochrane G."/>
            <person name="Meng A."/>
            <person name="Brown T."/>
            <person name="Cohen L."/>
        </authorList>
    </citation>
    <scope>NUCLEOTIDE SEQUENCE</scope>
    <source>
        <strain evidence="2">CCMP3346</strain>
    </source>
</reference>
<organism evidence="2">
    <name type="scientific">Vitrella brassicaformis</name>
    <dbReference type="NCBI Taxonomy" id="1169539"/>
    <lineage>
        <taxon>Eukaryota</taxon>
        <taxon>Sar</taxon>
        <taxon>Alveolata</taxon>
        <taxon>Colpodellida</taxon>
        <taxon>Vitrellaceae</taxon>
        <taxon>Vitrella</taxon>
    </lineage>
</organism>
<gene>
    <name evidence="2" type="ORF">VBRA1451_LOCUS4661</name>
</gene>
<dbReference type="EMBL" id="HBGB01008258">
    <property type="protein sequence ID" value="CAD9049601.1"/>
    <property type="molecule type" value="Transcribed_RNA"/>
</dbReference>
<proteinExistence type="predicted"/>
<protein>
    <submittedName>
        <fullName evidence="2">Uncharacterized protein</fullName>
    </submittedName>
</protein>
<evidence type="ECO:0000256" key="1">
    <source>
        <dbReference type="SAM" id="MobiDB-lite"/>
    </source>
</evidence>
<evidence type="ECO:0000313" key="2">
    <source>
        <dbReference type="EMBL" id="CAD9049601.1"/>
    </source>
</evidence>
<name>A0A7S1JNQ3_9ALVE</name>
<feature type="region of interest" description="Disordered" evidence="1">
    <location>
        <begin position="67"/>
        <end position="118"/>
    </location>
</feature>